<dbReference type="InterPro" id="IPR011010">
    <property type="entry name" value="DNA_brk_join_enz"/>
</dbReference>
<name>A0A1S2VCP1_9BACT</name>
<dbReference type="InterPro" id="IPR010998">
    <property type="entry name" value="Integrase_recombinase_N"/>
</dbReference>
<evidence type="ECO:0000313" key="6">
    <source>
        <dbReference type="EMBL" id="OIN56527.1"/>
    </source>
</evidence>
<keyword evidence="1" id="KW-0238">DNA-binding</keyword>
<proteinExistence type="predicted"/>
<dbReference type="Pfam" id="PF13102">
    <property type="entry name" value="Phage_int_SAM_5"/>
    <property type="match status" value="1"/>
</dbReference>
<dbReference type="Pfam" id="PF17293">
    <property type="entry name" value="Arm-DNA-bind_5"/>
    <property type="match status" value="1"/>
</dbReference>
<accession>A0A1S2VCP1</accession>
<dbReference type="SUPFAM" id="SSF56349">
    <property type="entry name" value="DNA breaking-rejoining enzymes"/>
    <property type="match status" value="1"/>
</dbReference>
<dbReference type="GO" id="GO:0003677">
    <property type="term" value="F:DNA binding"/>
    <property type="evidence" value="ECO:0007669"/>
    <property type="project" value="UniProtKB-KW"/>
</dbReference>
<sequence>MRVLFRIRSQKASKATQVFIYCRIKVDGIHANDFSTFIKINREQWDSKSQRVIGKSMDVANHNLRLEQIRNDINRLFLQHQAVDQELTAQHLANIYTGKAKISYTLSELVDLFEQHIKASYDNKGTRRNYGTRIGNIRSFISEKKLTNLPAERINLGLADDFVRWMKAKQRDHNYIVRHTQILKNITEDAVRREILKIDPLASFKLKKRQKTNTSHLTLAQLAELESIRFRPVMQEYVDLFLFSCYTGLHYKDAQTLTEQEIRPGPDGRLWMYKPRGKYAESKFFNEEMIQIVPLHKKALAIIEKYGGVSKLPKRSNAKFNSQLKQIVFENEISFPLTVMIARKTFTDIMLNELNVTENTVAAMLGHCSTRHVHHYGKADQRRVANEMKQKNIDW</sequence>
<dbReference type="Gene3D" id="1.10.150.130">
    <property type="match status" value="1"/>
</dbReference>
<feature type="domain" description="Phage integrase SAM-like" evidence="4">
    <location>
        <begin position="109"/>
        <end position="205"/>
    </location>
</feature>
<dbReference type="InterPro" id="IPR013762">
    <property type="entry name" value="Integrase-like_cat_sf"/>
</dbReference>
<dbReference type="GO" id="GO:0015074">
    <property type="term" value="P:DNA integration"/>
    <property type="evidence" value="ECO:0007669"/>
    <property type="project" value="InterPro"/>
</dbReference>
<keyword evidence="2" id="KW-0233">DNA recombination</keyword>
<evidence type="ECO:0000256" key="3">
    <source>
        <dbReference type="SAM" id="Coils"/>
    </source>
</evidence>
<dbReference type="EMBL" id="MORL01000021">
    <property type="protein sequence ID" value="OIN56527.1"/>
    <property type="molecule type" value="Genomic_DNA"/>
</dbReference>
<feature type="domain" description="Arm DNA-binding" evidence="5">
    <location>
        <begin position="6"/>
        <end position="92"/>
    </location>
</feature>
<dbReference type="InterPro" id="IPR025269">
    <property type="entry name" value="SAM-like_dom"/>
</dbReference>
<dbReference type="AlphaFoldDB" id="A0A1S2VCP1"/>
<evidence type="ECO:0000256" key="2">
    <source>
        <dbReference type="ARBA" id="ARBA00023172"/>
    </source>
</evidence>
<evidence type="ECO:0000259" key="4">
    <source>
        <dbReference type="Pfam" id="PF13102"/>
    </source>
</evidence>
<dbReference type="GO" id="GO:0006310">
    <property type="term" value="P:DNA recombination"/>
    <property type="evidence" value="ECO:0007669"/>
    <property type="project" value="UniProtKB-KW"/>
</dbReference>
<evidence type="ECO:0000313" key="7">
    <source>
        <dbReference type="Proteomes" id="UP000181790"/>
    </source>
</evidence>
<organism evidence="6 7">
    <name type="scientific">Arsenicibacter rosenii</name>
    <dbReference type="NCBI Taxonomy" id="1750698"/>
    <lineage>
        <taxon>Bacteria</taxon>
        <taxon>Pseudomonadati</taxon>
        <taxon>Bacteroidota</taxon>
        <taxon>Cytophagia</taxon>
        <taxon>Cytophagales</taxon>
        <taxon>Spirosomataceae</taxon>
        <taxon>Arsenicibacter</taxon>
    </lineage>
</organism>
<keyword evidence="7" id="KW-1185">Reference proteome</keyword>
<keyword evidence="3" id="KW-0175">Coiled coil</keyword>
<dbReference type="OrthoDB" id="937349at2"/>
<dbReference type="Gene3D" id="1.10.443.10">
    <property type="entry name" value="Intergrase catalytic core"/>
    <property type="match status" value="1"/>
</dbReference>
<reference evidence="6 7" key="1">
    <citation type="submission" date="2016-10" db="EMBL/GenBank/DDBJ databases">
        <title>Arsenicibacter rosenii gen. nov., sp. nov., an efficient arsenic-methylating bacterium isolated from an arsenic-contaminated paddy soil.</title>
        <authorList>
            <person name="Huang K."/>
        </authorList>
    </citation>
    <scope>NUCLEOTIDE SEQUENCE [LARGE SCALE GENOMIC DNA]</scope>
    <source>
        <strain evidence="6 7">SM-1</strain>
    </source>
</reference>
<comment type="caution">
    <text evidence="6">The sequence shown here is derived from an EMBL/GenBank/DDBJ whole genome shotgun (WGS) entry which is preliminary data.</text>
</comment>
<evidence type="ECO:0000256" key="1">
    <source>
        <dbReference type="ARBA" id="ARBA00023125"/>
    </source>
</evidence>
<evidence type="ECO:0000259" key="5">
    <source>
        <dbReference type="Pfam" id="PF17293"/>
    </source>
</evidence>
<gene>
    <name evidence="6" type="ORF">BLX24_23930</name>
</gene>
<dbReference type="RefSeq" id="WP_071505757.1">
    <property type="nucleotide sequence ID" value="NZ_MORL01000021.1"/>
</dbReference>
<dbReference type="InterPro" id="IPR035386">
    <property type="entry name" value="Arm-DNA-bind_5"/>
</dbReference>
<dbReference type="Proteomes" id="UP000181790">
    <property type="component" value="Unassembled WGS sequence"/>
</dbReference>
<feature type="coiled-coil region" evidence="3">
    <location>
        <begin position="59"/>
        <end position="86"/>
    </location>
</feature>
<protein>
    <submittedName>
        <fullName evidence="6">Uncharacterized protein</fullName>
    </submittedName>
</protein>